<proteinExistence type="predicted"/>
<organism evidence="1 2">
    <name type="scientific">Paenibacillus macerans</name>
    <name type="common">Bacillus macerans</name>
    <dbReference type="NCBI Taxonomy" id="44252"/>
    <lineage>
        <taxon>Bacteria</taxon>
        <taxon>Bacillati</taxon>
        <taxon>Bacillota</taxon>
        <taxon>Bacilli</taxon>
        <taxon>Bacillales</taxon>
        <taxon>Paenibacillaceae</taxon>
        <taxon>Paenibacillus</taxon>
    </lineage>
</organism>
<dbReference type="RefSeq" id="WP_155621282.1">
    <property type="nucleotide sequence ID" value="NZ_WNZZ01000034.1"/>
</dbReference>
<protein>
    <submittedName>
        <fullName evidence="1">Uncharacterized protein</fullName>
    </submittedName>
</protein>
<dbReference type="Proteomes" id="UP000442469">
    <property type="component" value="Unassembled WGS sequence"/>
</dbReference>
<dbReference type="AlphaFoldDB" id="A0A6N8F5W6"/>
<sequence length="91" mass="9745">MTEKAEVEIECYNCYGSEGKGCMLCNGTKKTMVTKSFAKIMGYETCPGCGNVARLKFHAWVNNPSPASGISQPGVYVCDSCAAIGEAYDID</sequence>
<comment type="caution">
    <text evidence="1">The sequence shown here is derived from an EMBL/GenBank/DDBJ whole genome shotgun (WGS) entry which is preliminary data.</text>
</comment>
<evidence type="ECO:0000313" key="1">
    <source>
        <dbReference type="EMBL" id="MUG26041.1"/>
    </source>
</evidence>
<evidence type="ECO:0000313" key="2">
    <source>
        <dbReference type="Proteomes" id="UP000442469"/>
    </source>
</evidence>
<reference evidence="1 2" key="1">
    <citation type="submission" date="2019-11" db="EMBL/GenBank/DDBJ databases">
        <title>Draft genome sequences of five Paenibacillus species of dairy origin.</title>
        <authorList>
            <person name="Olajide A.M."/>
            <person name="Chen S."/>
            <person name="Lapointe G."/>
        </authorList>
    </citation>
    <scope>NUCLEOTIDE SEQUENCE [LARGE SCALE GENOMIC DNA]</scope>
    <source>
        <strain evidence="1 2">3CT49</strain>
    </source>
</reference>
<gene>
    <name evidence="1" type="ORF">GNQ08_27140</name>
</gene>
<dbReference type="EMBL" id="WNZZ01000034">
    <property type="protein sequence ID" value="MUG26041.1"/>
    <property type="molecule type" value="Genomic_DNA"/>
</dbReference>
<name>A0A6N8F5W6_PAEMA</name>
<accession>A0A6N8F5W6</accession>